<comment type="function">
    <text evidence="1 6">Required for the transposition of the insertion element.</text>
</comment>
<dbReference type="Proteomes" id="UP000001680">
    <property type="component" value="Plasmid pBMC401"/>
</dbReference>
<dbReference type="GO" id="GO:0006313">
    <property type="term" value="P:DNA transposition"/>
    <property type="evidence" value="ECO:0007669"/>
    <property type="project" value="UniProtKB-UniRule"/>
</dbReference>
<evidence type="ECO:0000256" key="3">
    <source>
        <dbReference type="ARBA" id="ARBA00022578"/>
    </source>
</evidence>
<evidence type="ECO:0000256" key="1">
    <source>
        <dbReference type="ARBA" id="ARBA00002190"/>
    </source>
</evidence>
<dbReference type="HOGENOM" id="CLU_036805_2_0_4"/>
<dbReference type="EMBL" id="CP001028">
    <property type="protein sequence ID" value="ACB69015.1"/>
    <property type="molecule type" value="Genomic_DNA"/>
</dbReference>
<dbReference type="PANTHER" id="PTHR33217:SF5">
    <property type="entry name" value="MUTATOR FAMILY TRANSPOSASE"/>
    <property type="match status" value="1"/>
</dbReference>
<name>B1Z6D8_BURA4</name>
<keyword evidence="7" id="KW-0614">Plasmid</keyword>
<accession>B1Z6D8</accession>
<organism evidence="7 8">
    <name type="scientific">Burkholderia ambifaria (strain MC40-6)</name>
    <dbReference type="NCBI Taxonomy" id="398577"/>
    <lineage>
        <taxon>Bacteria</taxon>
        <taxon>Pseudomonadati</taxon>
        <taxon>Pseudomonadota</taxon>
        <taxon>Betaproteobacteria</taxon>
        <taxon>Burkholderiales</taxon>
        <taxon>Burkholderiaceae</taxon>
        <taxon>Burkholderia</taxon>
        <taxon>Burkholderia cepacia complex</taxon>
    </lineage>
</organism>
<dbReference type="KEGG" id="bac:BamMC406_6594"/>
<dbReference type="GO" id="GO:0004803">
    <property type="term" value="F:transposase activity"/>
    <property type="evidence" value="ECO:0007669"/>
    <property type="project" value="UniProtKB-UniRule"/>
</dbReference>
<keyword evidence="3 6" id="KW-0815">Transposition</keyword>
<dbReference type="AlphaFoldDB" id="B1Z6D8"/>
<dbReference type="PROSITE" id="PS01007">
    <property type="entry name" value="TRANSPOSASE_MUTATOR"/>
    <property type="match status" value="1"/>
</dbReference>
<evidence type="ECO:0000313" key="7">
    <source>
        <dbReference type="EMBL" id="ACB69015.1"/>
    </source>
</evidence>
<proteinExistence type="inferred from homology"/>
<reference evidence="8" key="1">
    <citation type="submission" date="2008-04" db="EMBL/GenBank/DDBJ databases">
        <title>Complete sequence of plasmid 1 of Burkholderia ambifaria MC40-6.</title>
        <authorList>
            <person name="Copeland A."/>
            <person name="Lucas S."/>
            <person name="Lapidus A."/>
            <person name="Glavina del Rio T."/>
            <person name="Dalin E."/>
            <person name="Tice H."/>
            <person name="Pitluck S."/>
            <person name="Chain P."/>
            <person name="Malfatti S."/>
            <person name="Shin M."/>
            <person name="Vergez L."/>
            <person name="Lang D."/>
            <person name="Schmutz J."/>
            <person name="Larimer F."/>
            <person name="Land M."/>
            <person name="Hauser L."/>
            <person name="Kyrpides N."/>
            <person name="Lykidis A."/>
            <person name="Ramette A."/>
            <person name="Konstantinidis K."/>
            <person name="Tiedje J."/>
            <person name="Richardson P."/>
        </authorList>
    </citation>
    <scope>NUCLEOTIDE SEQUENCE [LARGE SCALE GENOMIC DNA]</scope>
    <source>
        <strain evidence="8">MC40-6</strain>
        <plasmid evidence="8">Plasmid pBMC401</plasmid>
    </source>
</reference>
<protein>
    <recommendedName>
        <fullName evidence="6">Mutator family transposase</fullName>
    </recommendedName>
</protein>
<comment type="similarity">
    <text evidence="2 6">Belongs to the transposase mutator family.</text>
</comment>
<dbReference type="Pfam" id="PF00872">
    <property type="entry name" value="Transposase_mut"/>
    <property type="match status" value="1"/>
</dbReference>
<dbReference type="NCBIfam" id="NF033543">
    <property type="entry name" value="transpos_IS256"/>
    <property type="match status" value="1"/>
</dbReference>
<geneLocation type="plasmid" evidence="7 8">
    <name>pBMC401</name>
</geneLocation>
<dbReference type="GO" id="GO:0003677">
    <property type="term" value="F:DNA binding"/>
    <property type="evidence" value="ECO:0007669"/>
    <property type="project" value="UniProtKB-UniRule"/>
</dbReference>
<keyword evidence="6" id="KW-0814">Transposable element</keyword>
<evidence type="ECO:0000313" key="8">
    <source>
        <dbReference type="Proteomes" id="UP000001680"/>
    </source>
</evidence>
<evidence type="ECO:0000256" key="5">
    <source>
        <dbReference type="ARBA" id="ARBA00023172"/>
    </source>
</evidence>
<evidence type="ECO:0000256" key="4">
    <source>
        <dbReference type="ARBA" id="ARBA00023125"/>
    </source>
</evidence>
<evidence type="ECO:0000256" key="6">
    <source>
        <dbReference type="RuleBase" id="RU365089"/>
    </source>
</evidence>
<keyword evidence="4 6" id="KW-0238">DNA-binding</keyword>
<sequence>MYARGMSVREIQGFLAEHYGTEVSPDFISSVTDEVMDEALSWQNRPLEPMYPVVFFDALRVKIRDDGVVSNKAVYLALGIQADGQRDVLGLWIEQTEGAKFRLKVFNELKTRGCQDILIAVVDGLKGLTEAISTAYPRTTVQTCIVHLIRNSLEYASYKDRKALATALRPIYAAASEEAARQALQDFADGPWGAKYPTIVQSWQRAWEHVIPFFVFPPEIRRVVYTTNAIESLNMQLRKIIKTRGHFPNDEAAIKLLWLALRNVLAKTVRAAFDWKSAMNQFAILFGERFTQARG</sequence>
<dbReference type="InterPro" id="IPR001207">
    <property type="entry name" value="Transposase_mutator"/>
</dbReference>
<evidence type="ECO:0000256" key="2">
    <source>
        <dbReference type="ARBA" id="ARBA00010961"/>
    </source>
</evidence>
<keyword evidence="5 6" id="KW-0233">DNA recombination</keyword>
<gene>
    <name evidence="7" type="ordered locus">BamMC406_6594</name>
</gene>
<dbReference type="PANTHER" id="PTHR33217">
    <property type="entry name" value="TRANSPOSASE FOR INSERTION SEQUENCE ELEMENT IS1081"/>
    <property type="match status" value="1"/>
</dbReference>